<dbReference type="InterPro" id="IPR011042">
    <property type="entry name" value="6-blade_b-propeller_TolB-like"/>
</dbReference>
<evidence type="ECO:0008006" key="3">
    <source>
        <dbReference type="Google" id="ProtNLM"/>
    </source>
</evidence>
<dbReference type="SUPFAM" id="SSF82171">
    <property type="entry name" value="DPP6 N-terminal domain-like"/>
    <property type="match status" value="1"/>
</dbReference>
<accession>A0ABT1G948</accession>
<reference evidence="1 2" key="1">
    <citation type="submission" date="2022-03" db="EMBL/GenBank/DDBJ databases">
        <title>Genomic Encyclopedia of Type Strains, Phase III (KMG-III): the genomes of soil and plant-associated and newly described type strains.</title>
        <authorList>
            <person name="Whitman W."/>
        </authorList>
    </citation>
    <scope>NUCLEOTIDE SEQUENCE [LARGE SCALE GENOMIC DNA]</scope>
    <source>
        <strain evidence="1 2">BSker1</strain>
    </source>
</reference>
<evidence type="ECO:0000313" key="1">
    <source>
        <dbReference type="EMBL" id="MCP1727830.1"/>
    </source>
</evidence>
<dbReference type="RefSeq" id="WP_253448689.1">
    <property type="nucleotide sequence ID" value="NZ_JALJYF010000002.1"/>
</dbReference>
<keyword evidence="2" id="KW-1185">Reference proteome</keyword>
<dbReference type="Gene3D" id="2.120.10.30">
    <property type="entry name" value="TolB, C-terminal domain"/>
    <property type="match status" value="1"/>
</dbReference>
<protein>
    <recommendedName>
        <fullName evidence="3">Bacterial surface antigen (D15) domain-containing protein</fullName>
    </recommendedName>
</protein>
<sequence>MKVGHGIGRGLLLCLVMMPLTLWGQANPWLEWRSFDSEHFQVHYPAELEATARRAAGIAEAVHEELSAGMDWQPSRPTHLIINDQFDQANGWATPLPRNTITLYLTPPDGLNSLAQHDGWLRLLITHEYLHILHLDKAEGFPKGARRVLGRHPLLFPNLFNPTWMIEGLAVHVESDAEHGIGRSQSSLFEMMLREELADGFKPFDQVGMDGLRDWPAGTTPYLYGAFFFRYVAETRGEETVQALVDNYSNNIIPYLLNRNLRQTLARDGEALWSDFEGWVQDNLMPVREASVEAGLVAGERLTEHGFRTASPRAVADEQGERVYYLRSDARAEPALMVWDEDKGPRHLADLNAGARIDAHPEAGVLVAMPEVCRNRNHYYDLYHWQPDSRRLRRLTHCSRYRDAVWLPNGEGMVAARIEAGQARIDRLDARGRRQLTVWRGEQDEIPGRLAMSPQGDALALSLWRPGIGWGLYRLSLSHGRLEDLGISGMMVGDVRYAADGRSLLFSSDHGGIFNLRRLDLDNGQLTTLSRVAGGAFAPTQAQTGSDLFYIGYSSEGYDLYRLPLDEQLLEPLPEPPTFQPRAEVGEAVAGEDRAYRPWLTLPPTSWTPLLAASESTVEVGALIEGNDVLGIHRYSAGGLLELTEGLASGALSYRYAERLQFGLSRQHDYYQAELDGEDEQSLIRARAEDQVDLVWTLPWIRDDWMLAGHLGGAWTRESDVFNHDITEPWPTRRSGAAGVAISWDDSSRYLHSVSRSHGRQIRFVAEDNSVFGSDYSGLVYSVDWREYLPLSGEHVLYLRGVHAWGSNNPRPFRLGDAHAADLLDTGGLFDRRRYALRGYDRLETGRRLQLATAEWRFPIARPQRGFTRFPLGAHQFSGRLFAEAGAAWDSGSSPDDYRRSVGGELLADLNLFYRANLQLRLGLARGLDEEEDTRAYLLLSSPF</sequence>
<dbReference type="Proteomes" id="UP001523550">
    <property type="component" value="Unassembled WGS sequence"/>
</dbReference>
<evidence type="ECO:0000313" key="2">
    <source>
        <dbReference type="Proteomes" id="UP001523550"/>
    </source>
</evidence>
<gene>
    <name evidence="1" type="ORF">J2T60_001830</name>
</gene>
<organism evidence="1 2">
    <name type="scientific">Natronospira proteinivora</name>
    <dbReference type="NCBI Taxonomy" id="1807133"/>
    <lineage>
        <taxon>Bacteria</taxon>
        <taxon>Pseudomonadati</taxon>
        <taxon>Pseudomonadota</taxon>
        <taxon>Gammaproteobacteria</taxon>
        <taxon>Natronospirales</taxon>
        <taxon>Natronospiraceae</taxon>
        <taxon>Natronospira</taxon>
    </lineage>
</organism>
<proteinExistence type="predicted"/>
<comment type="caution">
    <text evidence="1">The sequence shown here is derived from an EMBL/GenBank/DDBJ whole genome shotgun (WGS) entry which is preliminary data.</text>
</comment>
<name>A0ABT1G948_9GAMM</name>
<dbReference type="Gene3D" id="2.40.160.50">
    <property type="entry name" value="membrane protein fhac: a member of the omp85/tpsb transporter family"/>
    <property type="match status" value="1"/>
</dbReference>
<dbReference type="EMBL" id="JALJYF010000002">
    <property type="protein sequence ID" value="MCP1727830.1"/>
    <property type="molecule type" value="Genomic_DNA"/>
</dbReference>